<feature type="transmembrane region" description="Helical" evidence="1">
    <location>
        <begin position="207"/>
        <end position="231"/>
    </location>
</feature>
<evidence type="ECO:0000313" key="3">
    <source>
        <dbReference type="Proteomes" id="UP000199394"/>
    </source>
</evidence>
<dbReference type="AlphaFoldDB" id="A0A1H3XCK8"/>
<dbReference type="OrthoDB" id="9788687at2"/>
<dbReference type="Proteomes" id="UP000199394">
    <property type="component" value="Unassembled WGS sequence"/>
</dbReference>
<evidence type="ECO:0008006" key="4">
    <source>
        <dbReference type="Google" id="ProtNLM"/>
    </source>
</evidence>
<evidence type="ECO:0000313" key="2">
    <source>
        <dbReference type="EMBL" id="SDZ97146.1"/>
    </source>
</evidence>
<keyword evidence="3" id="KW-1185">Reference proteome</keyword>
<proteinExistence type="predicted"/>
<keyword evidence="1" id="KW-1133">Transmembrane helix</keyword>
<name>A0A1H3XCK8_9FIRM</name>
<keyword evidence="1" id="KW-0812">Transmembrane</keyword>
<organism evidence="2 3">
    <name type="scientific">Eubacterium aggregans</name>
    <dbReference type="NCBI Taxonomy" id="81409"/>
    <lineage>
        <taxon>Bacteria</taxon>
        <taxon>Bacillati</taxon>
        <taxon>Bacillota</taxon>
        <taxon>Clostridia</taxon>
        <taxon>Eubacteriales</taxon>
        <taxon>Eubacteriaceae</taxon>
        <taxon>Eubacterium</taxon>
    </lineage>
</organism>
<keyword evidence="1" id="KW-0472">Membrane</keyword>
<sequence length="408" mass="47719">MKSFCRPKNVEITSVEYNLKAVHYAFDEKLKRKDFQRLLIQTGEISRKELEEDLKTGQRRKINKAIYALTEAYTKEIREHNGQITFDKIREFDRVDGISGKLRHLCQESPKQQIFEYITKWATEELLQAKILPCQFGSIPGGGQVKCKESIEKIVRRQFGGDVDAVQIDIYHAYPSTKTTVITKIIDKYCHKNKPLCTLVKNVMQNYPGGVLIIGGFWSSWAFNLAMSFFLRRILEEKKTRRGKQIRMVKAVVCFADDVLIFGDRSNLIKAIKTEGRWIKSEYGLTIKDAWTIIRFKKFERYTKWEPRIDMAGYIVSSTRTTIRGAIFKRIRRQTIRAKAELNRLGYIPYWRAWTLTAYNGWLVHSNSLKFIRKYGYQHLFKMAKKSIRKHERQVRNGANLCNPTSTG</sequence>
<protein>
    <recommendedName>
        <fullName evidence="4">Reverse transcriptase (RNA-dependent DNA polymerase)</fullName>
    </recommendedName>
</protein>
<dbReference type="STRING" id="81409.SAMN04515656_1026"/>
<dbReference type="EMBL" id="FNRK01000002">
    <property type="protein sequence ID" value="SDZ97146.1"/>
    <property type="molecule type" value="Genomic_DNA"/>
</dbReference>
<reference evidence="2 3" key="1">
    <citation type="submission" date="2016-10" db="EMBL/GenBank/DDBJ databases">
        <authorList>
            <person name="de Groot N.N."/>
        </authorList>
    </citation>
    <scope>NUCLEOTIDE SEQUENCE [LARGE SCALE GENOMIC DNA]</scope>
    <source>
        <strain evidence="2 3">SR12</strain>
    </source>
</reference>
<dbReference type="RefSeq" id="WP_090304305.1">
    <property type="nucleotide sequence ID" value="NZ_FNRK01000002.1"/>
</dbReference>
<gene>
    <name evidence="2" type="ORF">SAMN04515656_1026</name>
</gene>
<accession>A0A1H3XCK8</accession>
<evidence type="ECO:0000256" key="1">
    <source>
        <dbReference type="SAM" id="Phobius"/>
    </source>
</evidence>